<keyword evidence="1" id="KW-0560">Oxidoreductase</keyword>
<proteinExistence type="predicted"/>
<dbReference type="Pfam" id="PF00106">
    <property type="entry name" value="adh_short"/>
    <property type="match status" value="1"/>
</dbReference>
<sequence>MGSFFSKSFDPATDIPDLNGKVAVVTGGNAGIGFAIVQHLARHGAKVYMGARNEQRAIAALERLRTEGLGPGNGEVIWLKVDLSDPRDTKRAAEELMRKEKRLDILINNAALLLVPYQKSHHGIQDVVMVNYVGTYIFTRALLPLLKRTAQEPGSDIRIVAVLSSEHSECPHDVRFRDLDDFNREFAEKSFPQFLRYAFSKLMQWMFMRELQHKLEEGVPILCLGVDPGQVNTEGVRAYANSVGPILSPIYTLIANLFFAPPTKGAYGAVFAAASPVPRAREKEYKGALLKNSGAKTSASPLADKAELRRELWETTERILRDLRVEIETE</sequence>
<name>A0A1Y2IMT6_TRAC3</name>
<gene>
    <name evidence="2" type="ORF">PYCCODRAFT_1411786</name>
</gene>
<evidence type="ECO:0000313" key="3">
    <source>
        <dbReference type="Proteomes" id="UP000193067"/>
    </source>
</evidence>
<dbReference type="Gene3D" id="3.40.50.720">
    <property type="entry name" value="NAD(P)-binding Rossmann-like Domain"/>
    <property type="match status" value="1"/>
</dbReference>
<evidence type="ECO:0000313" key="2">
    <source>
        <dbReference type="EMBL" id="OSD01954.1"/>
    </source>
</evidence>
<dbReference type="Proteomes" id="UP000193067">
    <property type="component" value="Unassembled WGS sequence"/>
</dbReference>
<accession>A0A1Y2IMT6</accession>
<dbReference type="GO" id="GO:0016491">
    <property type="term" value="F:oxidoreductase activity"/>
    <property type="evidence" value="ECO:0007669"/>
    <property type="project" value="UniProtKB-KW"/>
</dbReference>
<dbReference type="SUPFAM" id="SSF51735">
    <property type="entry name" value="NAD(P)-binding Rossmann-fold domains"/>
    <property type="match status" value="1"/>
</dbReference>
<reference evidence="2 3" key="1">
    <citation type="journal article" date="2015" name="Biotechnol. Biofuels">
        <title>Enhanced degradation of softwood versus hardwood by the white-rot fungus Pycnoporus coccineus.</title>
        <authorList>
            <person name="Couturier M."/>
            <person name="Navarro D."/>
            <person name="Chevret D."/>
            <person name="Henrissat B."/>
            <person name="Piumi F."/>
            <person name="Ruiz-Duenas F.J."/>
            <person name="Martinez A.T."/>
            <person name="Grigoriev I.V."/>
            <person name="Riley R."/>
            <person name="Lipzen A."/>
            <person name="Berrin J.G."/>
            <person name="Master E.R."/>
            <person name="Rosso M.N."/>
        </authorList>
    </citation>
    <scope>NUCLEOTIDE SEQUENCE [LARGE SCALE GENOMIC DNA]</scope>
    <source>
        <strain evidence="2 3">BRFM310</strain>
    </source>
</reference>
<dbReference type="STRING" id="1353009.A0A1Y2IMT6"/>
<evidence type="ECO:0000256" key="1">
    <source>
        <dbReference type="ARBA" id="ARBA00023002"/>
    </source>
</evidence>
<dbReference type="AlphaFoldDB" id="A0A1Y2IMT6"/>
<dbReference type="InterPro" id="IPR002347">
    <property type="entry name" value="SDR_fam"/>
</dbReference>
<dbReference type="PANTHER" id="PTHR43157">
    <property type="entry name" value="PHOSPHATIDYLINOSITOL-GLYCAN BIOSYNTHESIS CLASS F PROTEIN-RELATED"/>
    <property type="match status" value="1"/>
</dbReference>
<dbReference type="OrthoDB" id="191139at2759"/>
<keyword evidence="3" id="KW-1185">Reference proteome</keyword>
<dbReference type="EMBL" id="KZ084108">
    <property type="protein sequence ID" value="OSD01954.1"/>
    <property type="molecule type" value="Genomic_DNA"/>
</dbReference>
<dbReference type="InterPro" id="IPR036291">
    <property type="entry name" value="NAD(P)-bd_dom_sf"/>
</dbReference>
<protein>
    <submittedName>
        <fullName evidence="2">NAD-P-binding protein</fullName>
    </submittedName>
</protein>
<organism evidence="2 3">
    <name type="scientific">Trametes coccinea (strain BRFM310)</name>
    <name type="common">Pycnoporus coccineus</name>
    <dbReference type="NCBI Taxonomy" id="1353009"/>
    <lineage>
        <taxon>Eukaryota</taxon>
        <taxon>Fungi</taxon>
        <taxon>Dikarya</taxon>
        <taxon>Basidiomycota</taxon>
        <taxon>Agaricomycotina</taxon>
        <taxon>Agaricomycetes</taxon>
        <taxon>Polyporales</taxon>
        <taxon>Polyporaceae</taxon>
        <taxon>Trametes</taxon>
    </lineage>
</organism>
<dbReference type="PANTHER" id="PTHR43157:SF31">
    <property type="entry name" value="PHOSPHATIDYLINOSITOL-GLYCAN BIOSYNTHESIS CLASS F PROTEIN"/>
    <property type="match status" value="1"/>
</dbReference>
<dbReference type="PRINTS" id="PR00081">
    <property type="entry name" value="GDHRDH"/>
</dbReference>